<keyword evidence="1" id="KW-1133">Transmembrane helix</keyword>
<evidence type="ECO:0000313" key="2">
    <source>
        <dbReference type="EMBL" id="AMQ55025.1"/>
    </source>
</evidence>
<organism evidence="2 3">
    <name type="scientific">Algoriphagus sanaruensis</name>
    <dbReference type="NCBI Taxonomy" id="1727163"/>
    <lineage>
        <taxon>Bacteria</taxon>
        <taxon>Pseudomonadati</taxon>
        <taxon>Bacteroidota</taxon>
        <taxon>Cytophagia</taxon>
        <taxon>Cytophagales</taxon>
        <taxon>Cyclobacteriaceae</taxon>
        <taxon>Algoriphagus</taxon>
    </lineage>
</organism>
<protein>
    <submittedName>
        <fullName evidence="2">ATPase F0F1</fullName>
    </submittedName>
</protein>
<evidence type="ECO:0000256" key="1">
    <source>
        <dbReference type="SAM" id="Phobius"/>
    </source>
</evidence>
<dbReference type="Pfam" id="PF09527">
    <property type="entry name" value="ATPase_gene1"/>
    <property type="match status" value="1"/>
</dbReference>
<feature type="transmembrane region" description="Helical" evidence="1">
    <location>
        <begin position="48"/>
        <end position="70"/>
    </location>
</feature>
<dbReference type="STRING" id="1727163.AO498_01385"/>
<proteinExistence type="predicted"/>
<sequence length="77" mass="9063">MANSQENKSKSKEEYPTWVKYMGLSFQLFTVIGLGTLLGWWVQQKSAMKFPVWILVFCFASVILAFYQLWKTMSRDQ</sequence>
<reference evidence="2 3" key="2">
    <citation type="journal article" date="2016" name="Genome Announc.">
        <title>Complete Genome Sequence of Algoriphagus sp. Strain M8-2, Isolated from a Brackish Lake.</title>
        <authorList>
            <person name="Muraguchi Y."/>
            <person name="Kushimoto K."/>
            <person name="Ohtsubo Y."/>
            <person name="Suzuki T."/>
            <person name="Dohra H."/>
            <person name="Kimbara K."/>
            <person name="Shintani M."/>
        </authorList>
    </citation>
    <scope>NUCLEOTIDE SEQUENCE [LARGE SCALE GENOMIC DNA]</scope>
    <source>
        <strain evidence="2 3">M8-2</strain>
    </source>
</reference>
<name>A0A142EIS0_9BACT</name>
<evidence type="ECO:0000313" key="3">
    <source>
        <dbReference type="Proteomes" id="UP000073816"/>
    </source>
</evidence>
<dbReference type="OrthoDB" id="9798708at2"/>
<dbReference type="KEGG" id="alm:AO498_01385"/>
<dbReference type="Proteomes" id="UP000073816">
    <property type="component" value="Chromosome"/>
</dbReference>
<accession>A0A142EIS0</accession>
<dbReference type="InterPro" id="IPR032820">
    <property type="entry name" value="ATPase_put"/>
</dbReference>
<keyword evidence="3" id="KW-1185">Reference proteome</keyword>
<dbReference type="EMBL" id="CP012836">
    <property type="protein sequence ID" value="AMQ55025.1"/>
    <property type="molecule type" value="Genomic_DNA"/>
</dbReference>
<keyword evidence="1" id="KW-0472">Membrane</keyword>
<keyword evidence="1" id="KW-0812">Transmembrane</keyword>
<dbReference type="PATRIC" id="fig|1727163.4.peg.288"/>
<gene>
    <name evidence="2" type="ORF">AO498_01385</name>
</gene>
<reference evidence="3" key="1">
    <citation type="submission" date="2015-09" db="EMBL/GenBank/DDBJ databases">
        <title>Complete sequence of Algoriphagus sp. M8-2.</title>
        <authorList>
            <person name="Shintani M."/>
        </authorList>
    </citation>
    <scope>NUCLEOTIDE SEQUENCE [LARGE SCALE GENOMIC DNA]</scope>
    <source>
        <strain evidence="3">M8-2</strain>
    </source>
</reference>
<feature type="transmembrane region" description="Helical" evidence="1">
    <location>
        <begin position="21"/>
        <end position="42"/>
    </location>
</feature>
<dbReference type="RefSeq" id="WP_067542694.1">
    <property type="nucleotide sequence ID" value="NZ_CP012836.1"/>
</dbReference>
<dbReference type="AlphaFoldDB" id="A0A142EIS0"/>